<dbReference type="PANTHER" id="PTHR32060:SF30">
    <property type="entry name" value="CARBOXY-TERMINAL PROCESSING PROTEASE CTPA"/>
    <property type="match status" value="1"/>
</dbReference>
<keyword evidence="2 5" id="KW-0645">Protease</keyword>
<dbReference type="InterPro" id="IPR005151">
    <property type="entry name" value="Tail-specific_protease"/>
</dbReference>
<name>A0A1G1WJQ9_9BACT</name>
<dbReference type="GO" id="GO:0006508">
    <property type="term" value="P:proteolysis"/>
    <property type="evidence" value="ECO:0007669"/>
    <property type="project" value="UniProtKB-KW"/>
</dbReference>
<reference evidence="8 9" key="1">
    <citation type="journal article" date="2016" name="Nat. Commun.">
        <title>Thousands of microbial genomes shed light on interconnected biogeochemical processes in an aquifer system.</title>
        <authorList>
            <person name="Anantharaman K."/>
            <person name="Brown C.T."/>
            <person name="Hug L.A."/>
            <person name="Sharon I."/>
            <person name="Castelle C.J."/>
            <person name="Probst A.J."/>
            <person name="Thomas B.C."/>
            <person name="Singh A."/>
            <person name="Wilkins M.J."/>
            <person name="Karaoz U."/>
            <person name="Brodie E.L."/>
            <person name="Williams K.H."/>
            <person name="Hubbard S.S."/>
            <person name="Banfield J.F."/>
        </authorList>
    </citation>
    <scope>NUCLEOTIDE SEQUENCE [LARGE SCALE GENOMIC DNA]</scope>
</reference>
<evidence type="ECO:0000256" key="6">
    <source>
        <dbReference type="SAM" id="Phobius"/>
    </source>
</evidence>
<protein>
    <recommendedName>
        <fullName evidence="7">PDZ domain-containing protein</fullName>
    </recommendedName>
</protein>
<feature type="transmembrane region" description="Helical" evidence="6">
    <location>
        <begin position="24"/>
        <end position="47"/>
    </location>
</feature>
<accession>A0A1G1WJQ9</accession>
<evidence type="ECO:0000256" key="1">
    <source>
        <dbReference type="ARBA" id="ARBA00009179"/>
    </source>
</evidence>
<keyword evidence="6" id="KW-0472">Membrane</keyword>
<dbReference type="AlphaFoldDB" id="A0A1G1WJQ9"/>
<comment type="caution">
    <text evidence="8">The sequence shown here is derived from an EMBL/GenBank/DDBJ whole genome shotgun (WGS) entry which is preliminary data.</text>
</comment>
<dbReference type="InterPro" id="IPR029045">
    <property type="entry name" value="ClpP/crotonase-like_dom_sf"/>
</dbReference>
<comment type="similarity">
    <text evidence="1 5">Belongs to the peptidase S41A family.</text>
</comment>
<dbReference type="InterPro" id="IPR055210">
    <property type="entry name" value="CtpA/B_N"/>
</dbReference>
<gene>
    <name evidence="8" type="ORF">A2864_00295</name>
</gene>
<dbReference type="Proteomes" id="UP000177900">
    <property type="component" value="Unassembled WGS sequence"/>
</dbReference>
<evidence type="ECO:0000256" key="2">
    <source>
        <dbReference type="ARBA" id="ARBA00022670"/>
    </source>
</evidence>
<dbReference type="NCBIfam" id="TIGR00225">
    <property type="entry name" value="prc"/>
    <property type="match status" value="1"/>
</dbReference>
<dbReference type="SUPFAM" id="SSF50156">
    <property type="entry name" value="PDZ domain-like"/>
    <property type="match status" value="1"/>
</dbReference>
<dbReference type="CDD" id="cd06782">
    <property type="entry name" value="cpPDZ_CPP-like"/>
    <property type="match status" value="1"/>
</dbReference>
<evidence type="ECO:0000313" key="8">
    <source>
        <dbReference type="EMBL" id="OGY27946.1"/>
    </source>
</evidence>
<proteinExistence type="inferred from homology"/>
<dbReference type="CDD" id="cd07560">
    <property type="entry name" value="Peptidase_S41_CPP"/>
    <property type="match status" value="1"/>
</dbReference>
<evidence type="ECO:0000313" key="9">
    <source>
        <dbReference type="Proteomes" id="UP000177900"/>
    </source>
</evidence>
<evidence type="ECO:0000256" key="5">
    <source>
        <dbReference type="RuleBase" id="RU004404"/>
    </source>
</evidence>
<dbReference type="SMART" id="SM00245">
    <property type="entry name" value="TSPc"/>
    <property type="match status" value="1"/>
</dbReference>
<dbReference type="InterPro" id="IPR036034">
    <property type="entry name" value="PDZ_sf"/>
</dbReference>
<dbReference type="InterPro" id="IPR004447">
    <property type="entry name" value="Peptidase_S41A"/>
</dbReference>
<sequence>MNEKLDLQNKESESKGFKRPSKDFYLSFLILGVILFVLGLIVGQNFVLPFGVNPERKITITGEKTPANIKVNFSPFWEAWDSVTKNYLEPGKVDPQKLLYGAISGMVGAVGDPYTVFLDPNENKDFNSELEGTYQGVGIQLGFRDSKLVIIAPLDGTPAKNAGVRPGDVILGIDDKDTSNLTLPEAVKLIRGEPGTKVKLLLKREGRAEPLEVNLERSTIKVPSVVFENKGNGIALIKLSRFGESTKSEWDKAVNDIINGGFKKMILDVRNNPGGQLDVAEYIVSEFVVNGTVVVQQETSGGQKISKKSEREGRLQNVDTIVLINKGSASASEIVAGALRDLKRFKLIGETSFGKGTVQAVNELPDGSALHITTTKWLTPNDTWVNGSGLKPDIEVKFTEEDFKTNKDPQLQKALELIK</sequence>
<evidence type="ECO:0000259" key="7">
    <source>
        <dbReference type="PROSITE" id="PS50106"/>
    </source>
</evidence>
<dbReference type="GO" id="GO:0008236">
    <property type="term" value="F:serine-type peptidase activity"/>
    <property type="evidence" value="ECO:0007669"/>
    <property type="project" value="UniProtKB-KW"/>
</dbReference>
<dbReference type="InterPro" id="IPR041489">
    <property type="entry name" value="PDZ_6"/>
</dbReference>
<dbReference type="Gene3D" id="3.30.750.44">
    <property type="match status" value="1"/>
</dbReference>
<dbReference type="PROSITE" id="PS50106">
    <property type="entry name" value="PDZ"/>
    <property type="match status" value="1"/>
</dbReference>
<dbReference type="Pfam" id="PF22694">
    <property type="entry name" value="CtpB_N-like"/>
    <property type="match status" value="1"/>
</dbReference>
<dbReference type="GO" id="GO:0007165">
    <property type="term" value="P:signal transduction"/>
    <property type="evidence" value="ECO:0007669"/>
    <property type="project" value="TreeGrafter"/>
</dbReference>
<dbReference type="SMART" id="SM00228">
    <property type="entry name" value="PDZ"/>
    <property type="match status" value="1"/>
</dbReference>
<keyword evidence="4 5" id="KW-0720">Serine protease</keyword>
<keyword evidence="6" id="KW-1133">Transmembrane helix</keyword>
<dbReference type="FunFam" id="2.30.42.10:FF:000063">
    <property type="entry name" value="Peptidase, S41 family"/>
    <property type="match status" value="1"/>
</dbReference>
<evidence type="ECO:0000256" key="4">
    <source>
        <dbReference type="ARBA" id="ARBA00022825"/>
    </source>
</evidence>
<feature type="domain" description="PDZ" evidence="7">
    <location>
        <begin position="127"/>
        <end position="205"/>
    </location>
</feature>
<dbReference type="SUPFAM" id="SSF52096">
    <property type="entry name" value="ClpP/crotonase"/>
    <property type="match status" value="1"/>
</dbReference>
<dbReference type="Pfam" id="PF17820">
    <property type="entry name" value="PDZ_6"/>
    <property type="match status" value="1"/>
</dbReference>
<dbReference type="Pfam" id="PF03572">
    <property type="entry name" value="Peptidase_S41"/>
    <property type="match status" value="1"/>
</dbReference>
<keyword evidence="6" id="KW-0812">Transmembrane</keyword>
<dbReference type="PANTHER" id="PTHR32060">
    <property type="entry name" value="TAIL-SPECIFIC PROTEASE"/>
    <property type="match status" value="1"/>
</dbReference>
<dbReference type="InterPro" id="IPR001478">
    <property type="entry name" value="PDZ"/>
</dbReference>
<evidence type="ECO:0000256" key="3">
    <source>
        <dbReference type="ARBA" id="ARBA00022801"/>
    </source>
</evidence>
<dbReference type="GO" id="GO:0030288">
    <property type="term" value="C:outer membrane-bounded periplasmic space"/>
    <property type="evidence" value="ECO:0007669"/>
    <property type="project" value="TreeGrafter"/>
</dbReference>
<keyword evidence="3 5" id="KW-0378">Hydrolase</keyword>
<dbReference type="Gene3D" id="2.30.42.10">
    <property type="match status" value="1"/>
</dbReference>
<dbReference type="GO" id="GO:0004175">
    <property type="term" value="F:endopeptidase activity"/>
    <property type="evidence" value="ECO:0007669"/>
    <property type="project" value="TreeGrafter"/>
</dbReference>
<organism evidence="8 9">
    <name type="scientific">Candidatus Woykebacteria bacterium RIFCSPHIGHO2_01_FULL_39_12</name>
    <dbReference type="NCBI Taxonomy" id="1802599"/>
    <lineage>
        <taxon>Bacteria</taxon>
        <taxon>Candidatus Woykeibacteriota</taxon>
    </lineage>
</organism>
<dbReference type="Gene3D" id="3.90.226.10">
    <property type="entry name" value="2-enoyl-CoA Hydratase, Chain A, domain 1"/>
    <property type="match status" value="1"/>
</dbReference>
<dbReference type="EMBL" id="MHCV01000007">
    <property type="protein sequence ID" value="OGY27946.1"/>
    <property type="molecule type" value="Genomic_DNA"/>
</dbReference>